<reference evidence="1" key="1">
    <citation type="submission" date="2007-03" db="EMBL/GenBank/DDBJ databases">
        <authorList>
            <person name="Lin T."/>
            <person name="Lee C."/>
            <person name="Hsieh P."/>
            <person name="Tsai S."/>
            <person name="Wang J."/>
        </authorList>
    </citation>
    <scope>NUCLEOTIDE SEQUENCE</scope>
    <source>
        <strain evidence="1">NTUH-K2044</strain>
    </source>
</reference>
<reference evidence="1" key="2">
    <citation type="journal article" date="2008" name="J. Bacteriol.">
        <title>Characterization of integrative and conjugative element ICEKp1-associated genomic heterogeneity in a Klebsiella pneumoniae strain isolated from a primary liver abscess.</title>
        <authorList>
            <person name="Lin T.-L."/>
            <person name="Lee C.-Z."/>
            <person name="Hsieh P.-F."/>
            <person name="Tsai S.-F."/>
            <person name="Wang J.-T."/>
        </authorList>
    </citation>
    <scope>NUCLEOTIDE SEQUENCE</scope>
    <source>
        <strain evidence="1">NTUH-K2044</strain>
    </source>
</reference>
<name>A4GZF4_KLEPN</name>
<evidence type="ECO:0000313" key="1">
    <source>
        <dbReference type="EMBL" id="BAF49484.1"/>
    </source>
</evidence>
<dbReference type="AlphaFoldDB" id="A4GZF4"/>
<sequence>MIHQYQSKISYIHLKKKQQRIISLERRLLQFLMNKNSINNNKKSFLVLCVFAIN</sequence>
<protein>
    <submittedName>
        <fullName evidence="1">Uncharacterized protein</fullName>
    </submittedName>
</protein>
<organism evidence="1">
    <name type="scientific">Klebsiella pneumoniae</name>
    <dbReference type="NCBI Taxonomy" id="573"/>
    <lineage>
        <taxon>Bacteria</taxon>
        <taxon>Pseudomonadati</taxon>
        <taxon>Pseudomonadota</taxon>
        <taxon>Gammaproteobacteria</taxon>
        <taxon>Enterobacterales</taxon>
        <taxon>Enterobacteriaceae</taxon>
        <taxon>Klebsiella/Raoultella group</taxon>
        <taxon>Klebsiella</taxon>
        <taxon>Klebsiella pneumoniae complex</taxon>
    </lineage>
</organism>
<proteinExistence type="predicted"/>
<dbReference type="EMBL" id="AB298504">
    <property type="protein sequence ID" value="BAF49484.1"/>
    <property type="molecule type" value="Genomic_DNA"/>
</dbReference>
<accession>A4GZF4</accession>